<gene>
    <name evidence="2" type="ORF">EC973_002112</name>
</gene>
<dbReference type="InterPro" id="IPR004712">
    <property type="entry name" value="Na+/H+_antiporter_fungi"/>
</dbReference>
<keyword evidence="1" id="KW-0812">Transmembrane</keyword>
<keyword evidence="1" id="KW-0472">Membrane</keyword>
<accession>A0A8H7BP75</accession>
<dbReference type="EMBL" id="JABAYA010000156">
    <property type="protein sequence ID" value="KAF7723315.1"/>
    <property type="molecule type" value="Genomic_DNA"/>
</dbReference>
<organism evidence="2 3">
    <name type="scientific">Apophysomyces ossiformis</name>
    <dbReference type="NCBI Taxonomy" id="679940"/>
    <lineage>
        <taxon>Eukaryota</taxon>
        <taxon>Fungi</taxon>
        <taxon>Fungi incertae sedis</taxon>
        <taxon>Mucoromycota</taxon>
        <taxon>Mucoromycotina</taxon>
        <taxon>Mucoromycetes</taxon>
        <taxon>Mucorales</taxon>
        <taxon>Mucorineae</taxon>
        <taxon>Mucoraceae</taxon>
        <taxon>Apophysomyces</taxon>
    </lineage>
</organism>
<evidence type="ECO:0008006" key="4">
    <source>
        <dbReference type="Google" id="ProtNLM"/>
    </source>
</evidence>
<dbReference type="GO" id="GO:0015385">
    <property type="term" value="F:sodium:proton antiporter activity"/>
    <property type="evidence" value="ECO:0007669"/>
    <property type="project" value="InterPro"/>
</dbReference>
<evidence type="ECO:0000256" key="1">
    <source>
        <dbReference type="SAM" id="Phobius"/>
    </source>
</evidence>
<dbReference type="PANTHER" id="PTHR31382:SF1">
    <property type="entry name" value="SODIUM ION_PROTON EXCHANGER (EUROFUNG)"/>
    <property type="match status" value="1"/>
</dbReference>
<dbReference type="GO" id="GO:0120029">
    <property type="term" value="P:proton export across plasma membrane"/>
    <property type="evidence" value="ECO:0007669"/>
    <property type="project" value="InterPro"/>
</dbReference>
<name>A0A8H7BP75_9FUNG</name>
<feature type="transmembrane region" description="Helical" evidence="1">
    <location>
        <begin position="72"/>
        <end position="94"/>
    </location>
</feature>
<proteinExistence type="predicted"/>
<comment type="caution">
    <text evidence="2">The sequence shown here is derived from an EMBL/GenBank/DDBJ whole genome shotgun (WGS) entry which is preliminary data.</text>
</comment>
<dbReference type="GO" id="GO:0042391">
    <property type="term" value="P:regulation of membrane potential"/>
    <property type="evidence" value="ECO:0007669"/>
    <property type="project" value="InterPro"/>
</dbReference>
<dbReference type="PANTHER" id="PTHR31382">
    <property type="entry name" value="NA(+)/H(+) ANTIPORTER"/>
    <property type="match status" value="1"/>
</dbReference>
<reference evidence="2" key="1">
    <citation type="submission" date="2020-01" db="EMBL/GenBank/DDBJ databases">
        <title>Genome Sequencing of Three Apophysomyces-Like Fungal Strains Confirms a Novel Fungal Genus in the Mucoromycota with divergent Burkholderia-like Endosymbiotic Bacteria.</title>
        <authorList>
            <person name="Stajich J.E."/>
            <person name="Macias A.M."/>
            <person name="Carter-House D."/>
            <person name="Lovett B."/>
            <person name="Kasson L.R."/>
            <person name="Berry K."/>
            <person name="Grigoriev I."/>
            <person name="Chang Y."/>
            <person name="Spatafora J."/>
            <person name="Kasson M.T."/>
        </authorList>
    </citation>
    <scope>NUCLEOTIDE SEQUENCE</scope>
    <source>
        <strain evidence="2">NRRL A-21654</strain>
    </source>
</reference>
<evidence type="ECO:0000313" key="2">
    <source>
        <dbReference type="EMBL" id="KAF7723315.1"/>
    </source>
</evidence>
<sequence>MLAVAVLLFRRLPAIVGLYRVIPAIRNVREAFFTGWFGPIGVGAIFYLTVAAETISSSKNISIHAKEVIEPIIYFMVLASVLVHGITIPCFYLGSMAKRTLSLRRLGSKDQTPKEVSSSAMKAILQAKYLCMVFESSF</sequence>
<keyword evidence="3" id="KW-1185">Reference proteome</keyword>
<dbReference type="OrthoDB" id="2265883at2759"/>
<evidence type="ECO:0000313" key="3">
    <source>
        <dbReference type="Proteomes" id="UP000605846"/>
    </source>
</evidence>
<dbReference type="AlphaFoldDB" id="A0A8H7BP75"/>
<dbReference type="GO" id="GO:0005886">
    <property type="term" value="C:plasma membrane"/>
    <property type="evidence" value="ECO:0007669"/>
    <property type="project" value="InterPro"/>
</dbReference>
<protein>
    <recommendedName>
        <fullName evidence="4">Cation/H+ exchanger domain-containing protein</fullName>
    </recommendedName>
</protein>
<keyword evidence="1" id="KW-1133">Transmembrane helix</keyword>
<dbReference type="GO" id="GO:0036376">
    <property type="term" value="P:sodium ion export across plasma membrane"/>
    <property type="evidence" value="ECO:0007669"/>
    <property type="project" value="InterPro"/>
</dbReference>
<dbReference type="Proteomes" id="UP000605846">
    <property type="component" value="Unassembled WGS sequence"/>
</dbReference>
<feature type="transmembrane region" description="Helical" evidence="1">
    <location>
        <begin position="30"/>
        <end position="51"/>
    </location>
</feature>